<dbReference type="PANTHER" id="PTHR43479">
    <property type="entry name" value="ACREF/ENVCD OPERON REPRESSOR-RELATED"/>
    <property type="match status" value="1"/>
</dbReference>
<dbReference type="EMBL" id="CYZU01000004">
    <property type="protein sequence ID" value="CUN85376.1"/>
    <property type="molecule type" value="Genomic_DNA"/>
</dbReference>
<evidence type="ECO:0000256" key="1">
    <source>
        <dbReference type="ARBA" id="ARBA00023125"/>
    </source>
</evidence>
<feature type="DNA-binding region" description="H-T-H motif" evidence="2">
    <location>
        <begin position="26"/>
        <end position="45"/>
    </location>
</feature>
<dbReference type="Pfam" id="PF00440">
    <property type="entry name" value="TetR_N"/>
    <property type="match status" value="1"/>
</dbReference>
<sequence length="210" mass="24356">MRINRKEAICDAAAQLFNEKGYDQVSMREIAKQAGTTIGNLTYYFPKKEDIVIQIVSELHEDFQIYLNAELSGVDLLKDLISSFRKVEENEQHFPFYFKNLNDLVKSSDYFKSKGFNFQIKLYNYYNSCFITLQNAGIIDKKFSAEELNILSLSFTAQTAGWLMECMPFYNEGLTPVPISKNLSVLLKPYIVKDYMDLYQEFLDEILSIS</sequence>
<feature type="domain" description="HTH tetR-type" evidence="3">
    <location>
        <begin position="3"/>
        <end position="63"/>
    </location>
</feature>
<evidence type="ECO:0000313" key="5">
    <source>
        <dbReference type="Proteomes" id="UP000095544"/>
    </source>
</evidence>
<reference evidence="4 5" key="1">
    <citation type="submission" date="2015-09" db="EMBL/GenBank/DDBJ databases">
        <authorList>
            <consortium name="Pathogen Informatics"/>
        </authorList>
    </citation>
    <scope>NUCLEOTIDE SEQUENCE [LARGE SCALE GENOMIC DNA]</scope>
    <source>
        <strain evidence="4 5">2789STDY5834876</strain>
    </source>
</reference>
<protein>
    <submittedName>
        <fullName evidence="4">HTH-type transcriptional repressor KstR2</fullName>
    </submittedName>
</protein>
<dbReference type="OrthoDB" id="9785164at2"/>
<dbReference type="Gene3D" id="1.10.357.10">
    <property type="entry name" value="Tetracycline Repressor, domain 2"/>
    <property type="match status" value="1"/>
</dbReference>
<dbReference type="PROSITE" id="PS50977">
    <property type="entry name" value="HTH_TETR_2"/>
    <property type="match status" value="1"/>
</dbReference>
<evidence type="ECO:0000256" key="2">
    <source>
        <dbReference type="PROSITE-ProRule" id="PRU00335"/>
    </source>
</evidence>
<proteinExistence type="predicted"/>
<evidence type="ECO:0000313" key="4">
    <source>
        <dbReference type="EMBL" id="CUN85376.1"/>
    </source>
</evidence>
<dbReference type="PRINTS" id="PR00455">
    <property type="entry name" value="HTHTETR"/>
</dbReference>
<dbReference type="PANTHER" id="PTHR43479:SF11">
    <property type="entry name" value="ACREF_ENVCD OPERON REPRESSOR-RELATED"/>
    <property type="match status" value="1"/>
</dbReference>
<dbReference type="RefSeq" id="WP_050639292.1">
    <property type="nucleotide sequence ID" value="NZ_CABKUE010000006.1"/>
</dbReference>
<dbReference type="InterPro" id="IPR001647">
    <property type="entry name" value="HTH_TetR"/>
</dbReference>
<dbReference type="InterPro" id="IPR050624">
    <property type="entry name" value="HTH-type_Tx_Regulator"/>
</dbReference>
<dbReference type="AlphaFoldDB" id="A0A174AD31"/>
<keyword evidence="1 2" id="KW-0238">DNA-binding</keyword>
<dbReference type="Proteomes" id="UP000095544">
    <property type="component" value="Unassembled WGS sequence"/>
</dbReference>
<organism evidence="4 5">
    <name type="scientific">Faecalicatena contorta</name>
    <dbReference type="NCBI Taxonomy" id="39482"/>
    <lineage>
        <taxon>Bacteria</taxon>
        <taxon>Bacillati</taxon>
        <taxon>Bacillota</taxon>
        <taxon>Clostridia</taxon>
        <taxon>Lachnospirales</taxon>
        <taxon>Lachnospiraceae</taxon>
        <taxon>Faecalicatena</taxon>
    </lineage>
</organism>
<dbReference type="InterPro" id="IPR009057">
    <property type="entry name" value="Homeodomain-like_sf"/>
</dbReference>
<accession>A0A174AD31</accession>
<dbReference type="STRING" id="39482.ERS852491_00663"/>
<evidence type="ECO:0000259" key="3">
    <source>
        <dbReference type="PROSITE" id="PS50977"/>
    </source>
</evidence>
<dbReference type="GO" id="GO:0003677">
    <property type="term" value="F:DNA binding"/>
    <property type="evidence" value="ECO:0007669"/>
    <property type="project" value="UniProtKB-UniRule"/>
</dbReference>
<dbReference type="SUPFAM" id="SSF46689">
    <property type="entry name" value="Homeodomain-like"/>
    <property type="match status" value="1"/>
</dbReference>
<name>A0A174AD31_9FIRM</name>
<gene>
    <name evidence="4" type="primary">kstR2_1</name>
    <name evidence="4" type="ORF">ERS852491_00663</name>
</gene>